<sequence length="341" mass="38943">MIRFTAINDDPALVKTEEEDSVEIQAEKCLGIYEDAIRMLQKGRSEEARKSLKDLIDSELLQTIDNNSEVAARGTPVRRLQYLVYMNYASILEESSDNISALQYYLKAITFDNSDNSLWIKIGTLATKEKKYKLARYALECGLQRTSAPGLADDSADQIISSGNLSDGQLTPSQWVCLETLCEVLYIIGDYAACEEYVRRALHYSPYFERGQDILRMIRQGLQEQPDQESNFDHTAHEAPFYLHGVDFAPRELQLEEPSWESLGEQLLAEYKLLTVNPDQTFYNRKLIVRAPNTKEMEIIDVEMEATSTEETEPVKDDAISKTEVTPPTEAKSIDERRRDR</sequence>
<dbReference type="Proteomes" id="UP000078512">
    <property type="component" value="Unassembled WGS sequence"/>
</dbReference>
<evidence type="ECO:0000256" key="2">
    <source>
        <dbReference type="ARBA" id="ARBA00007335"/>
    </source>
</evidence>
<evidence type="ECO:0000256" key="3">
    <source>
        <dbReference type="ARBA" id="ARBA00023242"/>
    </source>
</evidence>
<organism evidence="5 6">
    <name type="scientific">Linnemannia elongata AG-77</name>
    <dbReference type="NCBI Taxonomy" id="1314771"/>
    <lineage>
        <taxon>Eukaryota</taxon>
        <taxon>Fungi</taxon>
        <taxon>Fungi incertae sedis</taxon>
        <taxon>Mucoromycota</taxon>
        <taxon>Mortierellomycotina</taxon>
        <taxon>Mortierellomycetes</taxon>
        <taxon>Mortierellales</taxon>
        <taxon>Mortierellaceae</taxon>
        <taxon>Linnemannia</taxon>
    </lineage>
</organism>
<accession>A0A197JYR3</accession>
<keyword evidence="6" id="KW-1185">Reference proteome</keyword>
<feature type="region of interest" description="Disordered" evidence="4">
    <location>
        <begin position="304"/>
        <end position="341"/>
    </location>
</feature>
<evidence type="ECO:0000256" key="4">
    <source>
        <dbReference type="SAM" id="MobiDB-lite"/>
    </source>
</evidence>
<dbReference type="PANTHER" id="PTHR15502:SF7">
    <property type="entry name" value="CALCINEURIN-BINDING PROTEIN CABIN-1"/>
    <property type="match status" value="1"/>
</dbReference>
<evidence type="ECO:0000313" key="6">
    <source>
        <dbReference type="Proteomes" id="UP000078512"/>
    </source>
</evidence>
<reference evidence="5 6" key="1">
    <citation type="submission" date="2016-05" db="EMBL/GenBank/DDBJ databases">
        <title>Genome sequencing reveals origins of a unique bacterial endosymbiosis in the earliest lineages of terrestrial Fungi.</title>
        <authorList>
            <consortium name="DOE Joint Genome Institute"/>
            <person name="Uehling J."/>
            <person name="Gryganskyi A."/>
            <person name="Hameed K."/>
            <person name="Tschaplinski T."/>
            <person name="Misztal P."/>
            <person name="Wu S."/>
            <person name="Desiro A."/>
            <person name="Vande Pol N."/>
            <person name="Du Z.-Y."/>
            <person name="Zienkiewicz A."/>
            <person name="Zienkiewicz K."/>
            <person name="Morin E."/>
            <person name="Tisserant E."/>
            <person name="Splivallo R."/>
            <person name="Hainaut M."/>
            <person name="Henrissat B."/>
            <person name="Ohm R."/>
            <person name="Kuo A."/>
            <person name="Yan J."/>
            <person name="Lipzen A."/>
            <person name="Nolan M."/>
            <person name="Labutti K."/>
            <person name="Barry K."/>
            <person name="Goldstein A."/>
            <person name="Labbe J."/>
            <person name="Schadt C."/>
            <person name="Tuskan G."/>
            <person name="Grigoriev I."/>
            <person name="Martin F."/>
            <person name="Vilgalys R."/>
            <person name="Bonito G."/>
        </authorList>
    </citation>
    <scope>NUCLEOTIDE SEQUENCE [LARGE SCALE GENOMIC DNA]</scope>
    <source>
        <strain evidence="5 6">AG-77</strain>
    </source>
</reference>
<feature type="compositionally biased region" description="Basic and acidic residues" evidence="4">
    <location>
        <begin position="332"/>
        <end position="341"/>
    </location>
</feature>
<gene>
    <name evidence="5" type="ORF">K457DRAFT_503532</name>
</gene>
<keyword evidence="3" id="KW-0539">Nucleus</keyword>
<dbReference type="SUPFAM" id="SSF48452">
    <property type="entry name" value="TPR-like"/>
    <property type="match status" value="1"/>
</dbReference>
<evidence type="ECO:0000256" key="1">
    <source>
        <dbReference type="ARBA" id="ARBA00004123"/>
    </source>
</evidence>
<comment type="similarity">
    <text evidence="2">Belongs to the HIR3 family.</text>
</comment>
<dbReference type="STRING" id="1314771.A0A197JYR3"/>
<dbReference type="AlphaFoldDB" id="A0A197JYR3"/>
<dbReference type="OrthoDB" id="77564at2759"/>
<name>A0A197JYR3_9FUNG</name>
<dbReference type="Gene3D" id="1.25.40.10">
    <property type="entry name" value="Tetratricopeptide repeat domain"/>
    <property type="match status" value="1"/>
</dbReference>
<dbReference type="InterPro" id="IPR011990">
    <property type="entry name" value="TPR-like_helical_dom_sf"/>
</dbReference>
<dbReference type="GO" id="GO:0031491">
    <property type="term" value="F:nucleosome binding"/>
    <property type="evidence" value="ECO:0007669"/>
    <property type="project" value="TreeGrafter"/>
</dbReference>
<protein>
    <submittedName>
        <fullName evidence="5">Uncharacterized protein</fullName>
    </submittedName>
</protein>
<dbReference type="GO" id="GO:0006325">
    <property type="term" value="P:chromatin organization"/>
    <property type="evidence" value="ECO:0007669"/>
    <property type="project" value="InterPro"/>
</dbReference>
<dbReference type="InterPro" id="IPR033053">
    <property type="entry name" value="Hir3/CABIN1"/>
</dbReference>
<dbReference type="EMBL" id="KV442040">
    <property type="protein sequence ID" value="OAQ29581.1"/>
    <property type="molecule type" value="Genomic_DNA"/>
</dbReference>
<evidence type="ECO:0000313" key="5">
    <source>
        <dbReference type="EMBL" id="OAQ29581.1"/>
    </source>
</evidence>
<comment type="subcellular location">
    <subcellularLocation>
        <location evidence="1">Nucleus</location>
    </subcellularLocation>
</comment>
<proteinExistence type="inferred from homology"/>
<dbReference type="PANTHER" id="PTHR15502">
    <property type="entry name" value="CALCINEURIN-BINDING PROTEIN CABIN 1-RELATED"/>
    <property type="match status" value="1"/>
</dbReference>
<dbReference type="GO" id="GO:0005634">
    <property type="term" value="C:nucleus"/>
    <property type="evidence" value="ECO:0007669"/>
    <property type="project" value="UniProtKB-SubCell"/>
</dbReference>